<organism evidence="8">
    <name type="scientific">Anisakis simplex</name>
    <name type="common">Herring worm</name>
    <dbReference type="NCBI Taxonomy" id="6269"/>
    <lineage>
        <taxon>Eukaryota</taxon>
        <taxon>Metazoa</taxon>
        <taxon>Ecdysozoa</taxon>
        <taxon>Nematoda</taxon>
        <taxon>Chromadorea</taxon>
        <taxon>Rhabditida</taxon>
        <taxon>Spirurina</taxon>
        <taxon>Ascaridomorpha</taxon>
        <taxon>Ascaridoidea</taxon>
        <taxon>Anisakidae</taxon>
        <taxon>Anisakis</taxon>
        <taxon>Anisakis simplex complex</taxon>
    </lineage>
</organism>
<evidence type="ECO:0000256" key="4">
    <source>
        <dbReference type="SAM" id="MobiDB-lite"/>
    </source>
</evidence>
<evidence type="ECO:0000313" key="7">
    <source>
        <dbReference type="Proteomes" id="UP000267096"/>
    </source>
</evidence>
<feature type="compositionally biased region" description="Polar residues" evidence="4">
    <location>
        <begin position="133"/>
        <end position="156"/>
    </location>
</feature>
<gene>
    <name evidence="6" type="ORF">ASIM_LOCUS530</name>
</gene>
<feature type="region of interest" description="Disordered" evidence="4">
    <location>
        <begin position="79"/>
        <end position="102"/>
    </location>
</feature>
<dbReference type="WBParaSite" id="ASIM_0000063001-mRNA-1">
    <property type="protein sequence ID" value="ASIM_0000063001-mRNA-1"/>
    <property type="gene ID" value="ASIM_0000063001"/>
</dbReference>
<dbReference type="GO" id="GO:0003676">
    <property type="term" value="F:nucleic acid binding"/>
    <property type="evidence" value="ECO:0007669"/>
    <property type="project" value="InterPro"/>
</dbReference>
<dbReference type="EC" id="4.6.1.16" evidence="2"/>
<dbReference type="PANTHER" id="PTHR21227:SF0">
    <property type="entry name" value="TRNA-SPLICING ENDONUCLEASE SUBUNIT SEN2"/>
    <property type="match status" value="1"/>
</dbReference>
<reference evidence="8" key="1">
    <citation type="submission" date="2017-02" db="UniProtKB">
        <authorList>
            <consortium name="WormBaseParasite"/>
        </authorList>
    </citation>
    <scope>IDENTIFICATION</scope>
</reference>
<name>A0A0M3IZE7_ANISI</name>
<dbReference type="EMBL" id="UYRR01000365">
    <property type="protein sequence ID" value="VDK17810.1"/>
    <property type="molecule type" value="Genomic_DNA"/>
</dbReference>
<dbReference type="InterPro" id="IPR006677">
    <property type="entry name" value="tRNA_intron_Endonuc_cat-like"/>
</dbReference>
<evidence type="ECO:0000256" key="2">
    <source>
        <dbReference type="ARBA" id="ARBA00012573"/>
    </source>
</evidence>
<dbReference type="AlphaFoldDB" id="A0A0M3IZE7"/>
<dbReference type="GO" id="GO:0005737">
    <property type="term" value="C:cytoplasm"/>
    <property type="evidence" value="ECO:0007669"/>
    <property type="project" value="TreeGrafter"/>
</dbReference>
<feature type="compositionally biased region" description="Basic and acidic residues" evidence="4">
    <location>
        <begin position="79"/>
        <end position="91"/>
    </location>
</feature>
<dbReference type="Pfam" id="PF01974">
    <property type="entry name" value="tRNA_int_endo"/>
    <property type="match status" value="1"/>
</dbReference>
<dbReference type="InterPro" id="IPR011856">
    <property type="entry name" value="tRNA_endonuc-like_dom_sf"/>
</dbReference>
<evidence type="ECO:0000256" key="1">
    <source>
        <dbReference type="ARBA" id="ARBA00008078"/>
    </source>
</evidence>
<reference evidence="6 7" key="2">
    <citation type="submission" date="2018-11" db="EMBL/GenBank/DDBJ databases">
        <authorList>
            <consortium name="Pathogen Informatics"/>
        </authorList>
    </citation>
    <scope>NUCLEOTIDE SEQUENCE [LARGE SCALE GENOMIC DNA]</scope>
</reference>
<proteinExistence type="inferred from homology"/>
<keyword evidence="7" id="KW-1185">Reference proteome</keyword>
<evidence type="ECO:0000256" key="3">
    <source>
        <dbReference type="ARBA" id="ARBA00034031"/>
    </source>
</evidence>
<dbReference type="GO" id="GO:0000213">
    <property type="term" value="F:tRNA-intron lyase activity"/>
    <property type="evidence" value="ECO:0007669"/>
    <property type="project" value="UniProtKB-EC"/>
</dbReference>
<feature type="domain" description="tRNA intron endonuclease catalytic" evidence="5">
    <location>
        <begin position="330"/>
        <end position="383"/>
    </location>
</feature>
<feature type="region of interest" description="Disordered" evidence="4">
    <location>
        <begin position="131"/>
        <end position="257"/>
    </location>
</feature>
<protein>
    <recommendedName>
        <fullName evidence="2">tRNA-intron lyase</fullName>
        <ecNumber evidence="2">4.6.1.16</ecNumber>
    </recommendedName>
</protein>
<dbReference type="GO" id="GO:0006388">
    <property type="term" value="P:tRNA splicing, via endonucleolytic cleavage and ligation"/>
    <property type="evidence" value="ECO:0007669"/>
    <property type="project" value="InterPro"/>
</dbReference>
<dbReference type="OrthoDB" id="10249562at2759"/>
<accession>A0A0M3IZE7</accession>
<comment type="catalytic activity">
    <reaction evidence="3">
        <text>pretRNA = a 3'-half-tRNA molecule with a 5'-OH end + a 5'-half-tRNA molecule with a 2',3'-cyclic phosphate end + an intron with a 2',3'-cyclic phosphate and a 5'-hydroxyl terminus.</text>
        <dbReference type="EC" id="4.6.1.16"/>
    </reaction>
</comment>
<feature type="compositionally biased region" description="Acidic residues" evidence="4">
    <location>
        <begin position="172"/>
        <end position="182"/>
    </location>
</feature>
<dbReference type="SUPFAM" id="SSF53032">
    <property type="entry name" value="tRNA-intron endonuclease catalytic domain-like"/>
    <property type="match status" value="1"/>
</dbReference>
<evidence type="ECO:0000313" key="8">
    <source>
        <dbReference type="WBParaSite" id="ASIM_0000063001-mRNA-1"/>
    </source>
</evidence>
<dbReference type="InterPro" id="IPR036167">
    <property type="entry name" value="tRNA_intron_Endo_cat-like_sf"/>
</dbReference>
<evidence type="ECO:0000259" key="5">
    <source>
        <dbReference type="Pfam" id="PF01974"/>
    </source>
</evidence>
<dbReference type="Proteomes" id="UP000267096">
    <property type="component" value="Unassembled WGS sequence"/>
</dbReference>
<dbReference type="PANTHER" id="PTHR21227">
    <property type="entry name" value="TRNA-SPLICING ENDONUCLEASE SUBUNIT SEN2"/>
    <property type="match status" value="1"/>
</dbReference>
<feature type="compositionally biased region" description="Basic and acidic residues" evidence="4">
    <location>
        <begin position="222"/>
        <end position="243"/>
    </location>
</feature>
<dbReference type="Gene3D" id="3.40.1350.10">
    <property type="match status" value="1"/>
</dbReference>
<feature type="compositionally biased region" description="Polar residues" evidence="4">
    <location>
        <begin position="193"/>
        <end position="208"/>
    </location>
</feature>
<sequence>MDLLYFDRKRGVPAGYRKPVSIPSGRFSAKLIAGEVIVEDPREADDLNTMGYYGNFIERRQTTVTPECFGLNSRVFQEVDRPTKSSGDRNRPSSSKLDSGRKRVRLAALEKVTEMQESKLKSALPETIEETSVDLTSADNIPKPSNSCSIATQSQPVLMVDSEAGTSKLDVDEMSDLPEDSLEETRAVRKNTSETTAKSELRSNSTLEPESKKRKLSIGESDAVHKDSTEENASVKENLKEEPSTLPISDSDKKLDSQEVEGLTELDMERLKKMESWANIVCMDQRLRLSMEEAMYLAYDLAVLEVSHQNIQLSIDQLWQRFYKIAGLEFVKRYASYRFLRGLGWVVRSGLTLGCAFVLYCDGPDYHHSSGAVQIVDSSQSMAAASNAQCFAALNRSLYGQRKSLIQVQVDIPMGLSLSEHAGCIERIRVQHTTFATCGIRNLQRVRSILKEFKDLSLRD</sequence>
<dbReference type="InterPro" id="IPR006676">
    <property type="entry name" value="tRNA_splic"/>
</dbReference>
<comment type="similarity">
    <text evidence="1">Belongs to the tRNA-intron endonuclease family.</text>
</comment>
<dbReference type="CDD" id="cd22363">
    <property type="entry name" value="tRNA-intron_lyase_C"/>
    <property type="match status" value="1"/>
</dbReference>
<dbReference type="GO" id="GO:0005634">
    <property type="term" value="C:nucleus"/>
    <property type="evidence" value="ECO:0007669"/>
    <property type="project" value="UniProtKB-ARBA"/>
</dbReference>
<evidence type="ECO:0000313" key="6">
    <source>
        <dbReference type="EMBL" id="VDK17810.1"/>
    </source>
</evidence>